<evidence type="ECO:0000313" key="1">
    <source>
        <dbReference type="EMBL" id="MWG36510.1"/>
    </source>
</evidence>
<evidence type="ECO:0000313" key="2">
    <source>
        <dbReference type="Proteomes" id="UP000451471"/>
    </source>
</evidence>
<keyword evidence="2" id="KW-1185">Reference proteome</keyword>
<proteinExistence type="predicted"/>
<name>A0A6B0GP79_9EURY</name>
<accession>A0A6B0GP79</accession>
<dbReference type="AlphaFoldDB" id="A0A6B0GP79"/>
<dbReference type="EMBL" id="WSZK01000036">
    <property type="protein sequence ID" value="MWG36510.1"/>
    <property type="molecule type" value="Genomic_DNA"/>
</dbReference>
<reference evidence="1 2" key="1">
    <citation type="submission" date="2019-12" db="EMBL/GenBank/DDBJ databases">
        <title>Halocatena pleomorpha gen. nov. sp. nov., an extremely halophilic archaeon of family Halobacteriaceae isolated from saltpan soil.</title>
        <authorList>
            <person name="Pal Y."/>
            <person name="Verma A."/>
            <person name="Krishnamurthi S."/>
            <person name="Kumar P."/>
        </authorList>
    </citation>
    <scope>NUCLEOTIDE SEQUENCE [LARGE SCALE GENOMIC DNA]</scope>
    <source>
        <strain evidence="1 2">JCM 16495</strain>
    </source>
</reference>
<comment type="caution">
    <text evidence="1">The sequence shown here is derived from an EMBL/GenBank/DDBJ whole genome shotgun (WGS) entry which is preliminary data.</text>
</comment>
<evidence type="ECO:0008006" key="3">
    <source>
        <dbReference type="Google" id="ProtNLM"/>
    </source>
</evidence>
<protein>
    <recommendedName>
        <fullName evidence="3">Small CPxCG-related zinc finger protein</fullName>
    </recommendedName>
</protein>
<sequence length="52" mass="6002">MSSNERQSTKRYHAEIECEVCHASVPFVVEELSESTEADCPECGTHYYELYI</sequence>
<dbReference type="Proteomes" id="UP000451471">
    <property type="component" value="Unassembled WGS sequence"/>
</dbReference>
<organism evidence="1 2">
    <name type="scientific">Halomarina oriensis</name>
    <dbReference type="NCBI Taxonomy" id="671145"/>
    <lineage>
        <taxon>Archaea</taxon>
        <taxon>Methanobacteriati</taxon>
        <taxon>Methanobacteriota</taxon>
        <taxon>Stenosarchaea group</taxon>
        <taxon>Halobacteria</taxon>
        <taxon>Halobacteriales</taxon>
        <taxon>Natronomonadaceae</taxon>
        <taxon>Halomarina</taxon>
    </lineage>
</organism>
<dbReference type="RefSeq" id="WP_158206164.1">
    <property type="nucleotide sequence ID" value="NZ_WSZK01000036.1"/>
</dbReference>
<gene>
    <name evidence="1" type="ORF">GQS65_18805</name>
</gene>